<sequence length="108" mass="12450">MRRCVPFSNTHLRLPRGFGSILEGLVREVIPTFAAFYFPALLKEREGSYIFSGLEWCARLEDRFSNNHAFNVNFLYKYSKSYIVSNIFGKQSKLGQSEHLNIGLVLRA</sequence>
<reference evidence="1" key="3">
    <citation type="submission" date="2025-09" db="UniProtKB">
        <authorList>
            <consortium name="Ensembl"/>
        </authorList>
    </citation>
    <scope>IDENTIFICATION</scope>
</reference>
<evidence type="ECO:0000313" key="1">
    <source>
        <dbReference type="Ensembl" id="ENSOMYP00000104417.2"/>
    </source>
</evidence>
<dbReference type="GeneTree" id="ENSGT00940000173276"/>
<keyword evidence="2" id="KW-1185">Reference proteome</keyword>
<name>A0A8C7USB4_ONCMY</name>
<protein>
    <submittedName>
        <fullName evidence="1">Uncharacterized protein</fullName>
    </submittedName>
</protein>
<dbReference type="Ensembl" id="ENSOMYT00000113221.2">
    <property type="protein sequence ID" value="ENSOMYP00000104417.2"/>
    <property type="gene ID" value="ENSOMYG00000046903.2"/>
</dbReference>
<proteinExistence type="predicted"/>
<evidence type="ECO:0000313" key="2">
    <source>
        <dbReference type="Proteomes" id="UP000694395"/>
    </source>
</evidence>
<reference evidence="1" key="1">
    <citation type="submission" date="2020-07" db="EMBL/GenBank/DDBJ databases">
        <title>A long reads based de novo assembly of the rainbow trout Arlee double haploid line genome.</title>
        <authorList>
            <person name="Gao G."/>
            <person name="Palti Y."/>
        </authorList>
    </citation>
    <scope>NUCLEOTIDE SEQUENCE [LARGE SCALE GENOMIC DNA]</scope>
</reference>
<reference evidence="1" key="2">
    <citation type="submission" date="2025-08" db="UniProtKB">
        <authorList>
            <consortium name="Ensembl"/>
        </authorList>
    </citation>
    <scope>IDENTIFICATION</scope>
</reference>
<accession>A0A8C7USB4</accession>
<dbReference type="Proteomes" id="UP000694395">
    <property type="component" value="Chromosome 27"/>
</dbReference>
<organism evidence="1 2">
    <name type="scientific">Oncorhynchus mykiss</name>
    <name type="common">Rainbow trout</name>
    <name type="synonym">Salmo gairdneri</name>
    <dbReference type="NCBI Taxonomy" id="8022"/>
    <lineage>
        <taxon>Eukaryota</taxon>
        <taxon>Metazoa</taxon>
        <taxon>Chordata</taxon>
        <taxon>Craniata</taxon>
        <taxon>Vertebrata</taxon>
        <taxon>Euteleostomi</taxon>
        <taxon>Actinopterygii</taxon>
        <taxon>Neopterygii</taxon>
        <taxon>Teleostei</taxon>
        <taxon>Protacanthopterygii</taxon>
        <taxon>Salmoniformes</taxon>
        <taxon>Salmonidae</taxon>
        <taxon>Salmoninae</taxon>
        <taxon>Oncorhynchus</taxon>
    </lineage>
</organism>
<dbReference type="AlphaFoldDB" id="A0A8C7USB4"/>